<dbReference type="GO" id="GO:0085020">
    <property type="term" value="P:protein K6-linked ubiquitination"/>
    <property type="evidence" value="ECO:0007669"/>
    <property type="project" value="TreeGrafter"/>
</dbReference>
<dbReference type="EMBL" id="BONF01000025">
    <property type="protein sequence ID" value="GIF82881.1"/>
    <property type="molecule type" value="Genomic_DNA"/>
</dbReference>
<dbReference type="Pfam" id="PF12796">
    <property type="entry name" value="Ank_2"/>
    <property type="match status" value="2"/>
</dbReference>
<comment type="caution">
    <text evidence="4">The sequence shown here is derived from an EMBL/GenBank/DDBJ whole genome shotgun (WGS) entry which is preliminary data.</text>
</comment>
<feature type="repeat" description="ANK" evidence="3">
    <location>
        <begin position="84"/>
        <end position="116"/>
    </location>
</feature>
<dbReference type="AlphaFoldDB" id="A0A8J3JEB9"/>
<protein>
    <recommendedName>
        <fullName evidence="6">Ankyrin repeat domain-containing protein</fullName>
    </recommendedName>
</protein>
<dbReference type="PROSITE" id="PS50297">
    <property type="entry name" value="ANK_REP_REGION"/>
    <property type="match status" value="1"/>
</dbReference>
<dbReference type="SMART" id="SM00248">
    <property type="entry name" value="ANK"/>
    <property type="match status" value="5"/>
</dbReference>
<dbReference type="PANTHER" id="PTHR24171:SF8">
    <property type="entry name" value="BRCA1-ASSOCIATED RING DOMAIN PROTEIN 1"/>
    <property type="match status" value="1"/>
</dbReference>
<dbReference type="PROSITE" id="PS50088">
    <property type="entry name" value="ANK_REPEAT"/>
    <property type="match status" value="1"/>
</dbReference>
<keyword evidence="1" id="KW-0677">Repeat</keyword>
<evidence type="ECO:0008006" key="6">
    <source>
        <dbReference type="Google" id="ProtNLM"/>
    </source>
</evidence>
<name>A0A8J3JEB9_9ACTN</name>
<evidence type="ECO:0000256" key="3">
    <source>
        <dbReference type="PROSITE-ProRule" id="PRU00023"/>
    </source>
</evidence>
<reference evidence="4 5" key="1">
    <citation type="submission" date="2021-01" db="EMBL/GenBank/DDBJ databases">
        <title>Whole genome shotgun sequence of Catellatospora bangladeshensis NBRC 107357.</title>
        <authorList>
            <person name="Komaki H."/>
            <person name="Tamura T."/>
        </authorList>
    </citation>
    <scope>NUCLEOTIDE SEQUENCE [LARGE SCALE GENOMIC DNA]</scope>
    <source>
        <strain evidence="4 5">NBRC 107357</strain>
    </source>
</reference>
<dbReference type="Gene3D" id="1.25.40.20">
    <property type="entry name" value="Ankyrin repeat-containing domain"/>
    <property type="match status" value="2"/>
</dbReference>
<dbReference type="SUPFAM" id="SSF48403">
    <property type="entry name" value="Ankyrin repeat"/>
    <property type="match status" value="1"/>
</dbReference>
<dbReference type="InterPro" id="IPR002110">
    <property type="entry name" value="Ankyrin_rpt"/>
</dbReference>
<evidence type="ECO:0000313" key="5">
    <source>
        <dbReference type="Proteomes" id="UP000601223"/>
    </source>
</evidence>
<evidence type="ECO:0000256" key="2">
    <source>
        <dbReference type="ARBA" id="ARBA00023043"/>
    </source>
</evidence>
<dbReference type="Proteomes" id="UP000601223">
    <property type="component" value="Unassembled WGS sequence"/>
</dbReference>
<evidence type="ECO:0000313" key="4">
    <source>
        <dbReference type="EMBL" id="GIF82881.1"/>
    </source>
</evidence>
<proteinExistence type="predicted"/>
<dbReference type="GO" id="GO:0004842">
    <property type="term" value="F:ubiquitin-protein transferase activity"/>
    <property type="evidence" value="ECO:0007669"/>
    <property type="project" value="TreeGrafter"/>
</dbReference>
<gene>
    <name evidence="4" type="ORF">Cba03nite_42300</name>
</gene>
<organism evidence="4 5">
    <name type="scientific">Catellatospora bangladeshensis</name>
    <dbReference type="NCBI Taxonomy" id="310355"/>
    <lineage>
        <taxon>Bacteria</taxon>
        <taxon>Bacillati</taxon>
        <taxon>Actinomycetota</taxon>
        <taxon>Actinomycetes</taxon>
        <taxon>Micromonosporales</taxon>
        <taxon>Micromonosporaceae</taxon>
        <taxon>Catellatospora</taxon>
    </lineage>
</organism>
<dbReference type="RefSeq" id="WP_203748809.1">
    <property type="nucleotide sequence ID" value="NZ_BONF01000025.1"/>
</dbReference>
<evidence type="ECO:0000256" key="1">
    <source>
        <dbReference type="ARBA" id="ARBA00022737"/>
    </source>
</evidence>
<keyword evidence="2 3" id="KW-0040">ANK repeat</keyword>
<sequence>MTDLDPGGPAAAAVRAVQAGDTDTLDRLLAADPWLAGARVGDGASRTLLHVATDWPGHFPNGPAVVAVLVAAGADVGAPFHGAHAETPLHWAASCDDVAVLDALLDAGADIEAGGGVIGNGTPLADAVAFGQWQAARRLVERGARPNLWQAAGLGMLDLVRQQCTAVPPPGAEEITAAFWLACHGGAQPTAAYLLDLGADRDWIGYDQLTPLDAAIRSGADDVAAWLTAAGARRAHQVRDAGR</sequence>
<dbReference type="PANTHER" id="PTHR24171">
    <property type="entry name" value="ANKYRIN REPEAT DOMAIN-CONTAINING PROTEIN 39-RELATED"/>
    <property type="match status" value="1"/>
</dbReference>
<keyword evidence="5" id="KW-1185">Reference proteome</keyword>
<accession>A0A8J3JEB9</accession>
<dbReference type="InterPro" id="IPR036770">
    <property type="entry name" value="Ankyrin_rpt-contain_sf"/>
</dbReference>